<dbReference type="EMBL" id="LXQA010165242">
    <property type="protein sequence ID" value="MCI28361.1"/>
    <property type="molecule type" value="Genomic_DNA"/>
</dbReference>
<organism evidence="1 2">
    <name type="scientific">Trifolium medium</name>
    <dbReference type="NCBI Taxonomy" id="97028"/>
    <lineage>
        <taxon>Eukaryota</taxon>
        <taxon>Viridiplantae</taxon>
        <taxon>Streptophyta</taxon>
        <taxon>Embryophyta</taxon>
        <taxon>Tracheophyta</taxon>
        <taxon>Spermatophyta</taxon>
        <taxon>Magnoliopsida</taxon>
        <taxon>eudicotyledons</taxon>
        <taxon>Gunneridae</taxon>
        <taxon>Pentapetalae</taxon>
        <taxon>rosids</taxon>
        <taxon>fabids</taxon>
        <taxon>Fabales</taxon>
        <taxon>Fabaceae</taxon>
        <taxon>Papilionoideae</taxon>
        <taxon>50 kb inversion clade</taxon>
        <taxon>NPAAA clade</taxon>
        <taxon>Hologalegina</taxon>
        <taxon>IRL clade</taxon>
        <taxon>Trifolieae</taxon>
        <taxon>Trifolium</taxon>
    </lineage>
</organism>
<evidence type="ECO:0000313" key="2">
    <source>
        <dbReference type="Proteomes" id="UP000265520"/>
    </source>
</evidence>
<accession>A0A392QVG9</accession>
<comment type="caution">
    <text evidence="1">The sequence shown here is derived from an EMBL/GenBank/DDBJ whole genome shotgun (WGS) entry which is preliminary data.</text>
</comment>
<keyword evidence="2" id="KW-1185">Reference proteome</keyword>
<proteinExistence type="predicted"/>
<dbReference type="Proteomes" id="UP000265520">
    <property type="component" value="Unassembled WGS sequence"/>
</dbReference>
<sequence>MQIVSALTCSIWIAHNNKVQNKNRPVHKAVELALKSSYDYQRHLCENRLQTVRSNTSVVRNNISWSPPPMSFLKLNVDAHLSDDGRWGFGLSCGGMMVAALEQQPGRVMDRTM</sequence>
<protein>
    <submittedName>
        <fullName evidence="1">Uncharacterized protein</fullName>
    </submittedName>
</protein>
<evidence type="ECO:0000313" key="1">
    <source>
        <dbReference type="EMBL" id="MCI28361.1"/>
    </source>
</evidence>
<dbReference type="AlphaFoldDB" id="A0A392QVG9"/>
<reference evidence="1 2" key="1">
    <citation type="journal article" date="2018" name="Front. Plant Sci.">
        <title>Red Clover (Trifolium pratense) and Zigzag Clover (T. medium) - A Picture of Genomic Similarities and Differences.</title>
        <authorList>
            <person name="Dluhosova J."/>
            <person name="Istvanek J."/>
            <person name="Nedelnik J."/>
            <person name="Repkova J."/>
        </authorList>
    </citation>
    <scope>NUCLEOTIDE SEQUENCE [LARGE SCALE GENOMIC DNA]</scope>
    <source>
        <strain evidence="2">cv. 10/8</strain>
        <tissue evidence="1">Leaf</tissue>
    </source>
</reference>
<name>A0A392QVG9_9FABA</name>